<organism evidence="1 2">
    <name type="scientific">Chryseotalea sanaruensis</name>
    <dbReference type="NCBI Taxonomy" id="2482724"/>
    <lineage>
        <taxon>Bacteria</taxon>
        <taxon>Pseudomonadati</taxon>
        <taxon>Bacteroidota</taxon>
        <taxon>Cytophagia</taxon>
        <taxon>Cytophagales</taxon>
        <taxon>Chryseotaleaceae</taxon>
        <taxon>Chryseotalea</taxon>
    </lineage>
</organism>
<evidence type="ECO:0000313" key="1">
    <source>
        <dbReference type="EMBL" id="GCC50462.1"/>
    </source>
</evidence>
<keyword evidence="2" id="KW-1185">Reference proteome</keyword>
<proteinExistence type="predicted"/>
<dbReference type="EMBL" id="BHXQ01000001">
    <property type="protein sequence ID" value="GCC50462.1"/>
    <property type="molecule type" value="Genomic_DNA"/>
</dbReference>
<reference evidence="1 2" key="1">
    <citation type="submission" date="2018-11" db="EMBL/GenBank/DDBJ databases">
        <title>Chryseotalea sanarue gen. nov., sp., nov., a member of the family Cytophagaceae, isolated from a brackish lake in Hamamatsu Japan.</title>
        <authorList>
            <person name="Maejima Y."/>
            <person name="Iino T."/>
            <person name="Muraguchi Y."/>
            <person name="Fukuda K."/>
            <person name="Ohkuma M."/>
            <person name="Moriuchi R."/>
            <person name="Dohra H."/>
            <person name="Kimbara K."/>
            <person name="Shintani M."/>
        </authorList>
    </citation>
    <scope>NUCLEOTIDE SEQUENCE [LARGE SCALE GENOMIC DNA]</scope>
    <source>
        <strain evidence="1 2">Ys</strain>
    </source>
</reference>
<sequence length="96" mass="10748">MKDYSDAIITGQLQTADATFSRITLVYYINHNNISKSVYGYGEPIEQKNLFYTITIPNSATINVDGSPKQGVPTVLDYQVPIEKDHNGDMDVYTLI</sequence>
<comment type="caution">
    <text evidence="1">The sequence shown here is derived from an EMBL/GenBank/DDBJ whole genome shotgun (WGS) entry which is preliminary data.</text>
</comment>
<name>A0A401U6I1_9BACT</name>
<dbReference type="Proteomes" id="UP000288227">
    <property type="component" value="Unassembled WGS sequence"/>
</dbReference>
<accession>A0A401U6I1</accession>
<protein>
    <submittedName>
        <fullName evidence="1">Uncharacterized protein</fullName>
    </submittedName>
</protein>
<dbReference type="AlphaFoldDB" id="A0A401U6I1"/>
<gene>
    <name evidence="1" type="ORF">SanaruYs_06770</name>
</gene>
<dbReference type="RefSeq" id="WP_127121093.1">
    <property type="nucleotide sequence ID" value="NZ_BHXQ01000001.1"/>
</dbReference>
<evidence type="ECO:0000313" key="2">
    <source>
        <dbReference type="Proteomes" id="UP000288227"/>
    </source>
</evidence>